<dbReference type="GO" id="GO:0047804">
    <property type="term" value="F:cysteine-S-conjugate beta-lyase activity"/>
    <property type="evidence" value="ECO:0007669"/>
    <property type="project" value="UniProtKB-EC"/>
</dbReference>
<feature type="domain" description="Aminotransferase class I/classII large" evidence="6">
    <location>
        <begin position="47"/>
        <end position="391"/>
    </location>
</feature>
<evidence type="ECO:0000256" key="5">
    <source>
        <dbReference type="ARBA" id="ARBA00037974"/>
    </source>
</evidence>
<dbReference type="Pfam" id="PF00155">
    <property type="entry name" value="Aminotran_1_2"/>
    <property type="match status" value="1"/>
</dbReference>
<dbReference type="InterPro" id="IPR051798">
    <property type="entry name" value="Class-II_PLP-Dep_Aminotrans"/>
</dbReference>
<dbReference type="SUPFAM" id="SSF53383">
    <property type="entry name" value="PLP-dependent transferases"/>
    <property type="match status" value="1"/>
</dbReference>
<sequence>MTGLPPASEARYPGFDDIEIGDLVRRTGVKWARAVRAGALPAWVADMDFPIAPEIRDALCESARSGELGYPDWLGGTPLRAEFARRMQSRYGWTVDPADVREQTDLIQALQLILHLHTERGDAVVIQTPNYPPFLATIAAMGRRTVEFPFADTQDGWRLDFETLRASLAAERPKVLVLVDPHNPTGRVHTRSELTRIAELAVEFDLLVVSDEIHAELIYAPHRHIPFASISPEAAARTITVTSAGKAFNIAGLRCAVAHYGSKQLLAVRDGEPPDLYGTVSTPAVLGTLAAWQRCQRWQDTLLRVLDRNRRRVDTVLREHLPEARHHLPEATYLSWVDVSAFPVDDPIRRIRDLGRVLVDGDRPFGSAAAGFVRINFATSAAVLEHILDGISAAMRGRRAVSPLTEFLGT</sequence>
<dbReference type="InterPro" id="IPR015421">
    <property type="entry name" value="PyrdxlP-dep_Trfase_major"/>
</dbReference>
<dbReference type="InterPro" id="IPR015424">
    <property type="entry name" value="PyrdxlP-dep_Trfase"/>
</dbReference>
<dbReference type="PANTHER" id="PTHR43525:SF2">
    <property type="entry name" value="CYSTATHIONINE BETA-LYASE-RELATED"/>
    <property type="match status" value="1"/>
</dbReference>
<dbReference type="CDD" id="cd00609">
    <property type="entry name" value="AAT_like"/>
    <property type="match status" value="1"/>
</dbReference>
<dbReference type="InterPro" id="IPR015422">
    <property type="entry name" value="PyrdxlP-dep_Trfase_small"/>
</dbReference>
<accession>A0AA46P3I1</accession>
<dbReference type="GO" id="GO:0030170">
    <property type="term" value="F:pyridoxal phosphate binding"/>
    <property type="evidence" value="ECO:0007669"/>
    <property type="project" value="InterPro"/>
</dbReference>
<reference evidence="7" key="1">
    <citation type="submission" date="2022-09" db="EMBL/GenBank/DDBJ databases">
        <title>The genome sequence of Rhodococcus aetherivorans N1.</title>
        <authorList>
            <person name="Jiang W."/>
        </authorList>
    </citation>
    <scope>NUCLEOTIDE SEQUENCE</scope>
    <source>
        <strain evidence="7">N1</strain>
    </source>
</reference>
<comment type="similarity">
    <text evidence="5">Belongs to the class-II pyridoxal-phosphate-dependent aminotransferase family. MalY/PatB cystathionine beta-lyase subfamily.</text>
</comment>
<dbReference type="Gene3D" id="3.90.1150.10">
    <property type="entry name" value="Aspartate Aminotransferase, domain 1"/>
    <property type="match status" value="1"/>
</dbReference>
<evidence type="ECO:0000256" key="4">
    <source>
        <dbReference type="ARBA" id="ARBA00023239"/>
    </source>
</evidence>
<dbReference type="EMBL" id="CP106982">
    <property type="protein sequence ID" value="UYF93480.1"/>
    <property type="molecule type" value="Genomic_DNA"/>
</dbReference>
<keyword evidence="4" id="KW-0456">Lyase</keyword>
<evidence type="ECO:0000313" key="7">
    <source>
        <dbReference type="EMBL" id="UYF93480.1"/>
    </source>
</evidence>
<comment type="cofactor">
    <cofactor evidence="1">
        <name>pyridoxal 5'-phosphate</name>
        <dbReference type="ChEBI" id="CHEBI:597326"/>
    </cofactor>
</comment>
<evidence type="ECO:0000259" key="6">
    <source>
        <dbReference type="Pfam" id="PF00155"/>
    </source>
</evidence>
<keyword evidence="3" id="KW-0663">Pyridoxal phosphate</keyword>
<dbReference type="Proteomes" id="UP001163947">
    <property type="component" value="Chromosome"/>
</dbReference>
<dbReference type="AlphaFoldDB" id="A0AA46P3I1"/>
<name>A0AA46P3I1_9NOCA</name>
<dbReference type="PANTHER" id="PTHR43525">
    <property type="entry name" value="PROTEIN MALY"/>
    <property type="match status" value="1"/>
</dbReference>
<dbReference type="GO" id="GO:0008483">
    <property type="term" value="F:transaminase activity"/>
    <property type="evidence" value="ECO:0007669"/>
    <property type="project" value="UniProtKB-KW"/>
</dbReference>
<dbReference type="Gene3D" id="3.40.640.10">
    <property type="entry name" value="Type I PLP-dependent aspartate aminotransferase-like (Major domain)"/>
    <property type="match status" value="1"/>
</dbReference>
<gene>
    <name evidence="7" type="ORF">OCS65_24085</name>
</gene>
<evidence type="ECO:0000313" key="8">
    <source>
        <dbReference type="Proteomes" id="UP001163947"/>
    </source>
</evidence>
<organism evidence="7 8">
    <name type="scientific">Rhodococcus aetherivorans</name>
    <dbReference type="NCBI Taxonomy" id="191292"/>
    <lineage>
        <taxon>Bacteria</taxon>
        <taxon>Bacillati</taxon>
        <taxon>Actinomycetota</taxon>
        <taxon>Actinomycetes</taxon>
        <taxon>Mycobacteriales</taxon>
        <taxon>Nocardiaceae</taxon>
        <taxon>Rhodococcus</taxon>
    </lineage>
</organism>
<dbReference type="RefSeq" id="WP_006931975.1">
    <property type="nucleotide sequence ID" value="NZ_CAVJ010000034.1"/>
</dbReference>
<evidence type="ECO:0000256" key="2">
    <source>
        <dbReference type="ARBA" id="ARBA00012224"/>
    </source>
</evidence>
<dbReference type="EC" id="4.4.1.13" evidence="2"/>
<dbReference type="InterPro" id="IPR004839">
    <property type="entry name" value="Aminotransferase_I/II_large"/>
</dbReference>
<proteinExistence type="inferred from homology"/>
<dbReference type="GeneID" id="83623563"/>
<keyword evidence="7" id="KW-0032">Aminotransferase</keyword>
<protein>
    <recommendedName>
        <fullName evidence="2">cysteine-S-conjugate beta-lyase</fullName>
        <ecNumber evidence="2">4.4.1.13</ecNumber>
    </recommendedName>
</protein>
<keyword evidence="7" id="KW-0808">Transferase</keyword>
<evidence type="ECO:0000256" key="3">
    <source>
        <dbReference type="ARBA" id="ARBA00022898"/>
    </source>
</evidence>
<evidence type="ECO:0000256" key="1">
    <source>
        <dbReference type="ARBA" id="ARBA00001933"/>
    </source>
</evidence>